<dbReference type="RefSeq" id="WP_173780646.1">
    <property type="nucleotide sequence ID" value="NZ_JABSNO010000049.1"/>
</dbReference>
<comment type="caution">
    <text evidence="1">The sequence shown here is derived from an EMBL/GenBank/DDBJ whole genome shotgun (WGS) entry which is preliminary data.</text>
</comment>
<dbReference type="Proteomes" id="UP000610746">
    <property type="component" value="Unassembled WGS sequence"/>
</dbReference>
<protein>
    <submittedName>
        <fullName evidence="1">Uncharacterized protein</fullName>
    </submittedName>
</protein>
<dbReference type="AlphaFoldDB" id="A0A8J8GCR5"/>
<keyword evidence="2" id="KW-1185">Reference proteome</keyword>
<reference evidence="1" key="1">
    <citation type="submission" date="2020-05" db="EMBL/GenBank/DDBJ databases">
        <title>Genomic Encyclopedia of Type Strains, Phase IV (KMG-V): Genome sequencing to study the core and pangenomes of soil and plant-associated prokaryotes.</title>
        <authorList>
            <person name="Whitman W."/>
        </authorList>
    </citation>
    <scope>NUCLEOTIDE SEQUENCE</scope>
    <source>
        <strain evidence="1">16F</strain>
    </source>
</reference>
<evidence type="ECO:0000313" key="1">
    <source>
        <dbReference type="EMBL" id="NRS94122.1"/>
    </source>
</evidence>
<name>A0A8J8GCR5_9FLAO</name>
<accession>A0A8J8GCR5</accession>
<dbReference type="EMBL" id="JABSNO010000049">
    <property type="protein sequence ID" value="NRS94122.1"/>
    <property type="molecule type" value="Genomic_DNA"/>
</dbReference>
<gene>
    <name evidence="1" type="ORF">HNQ03_003227</name>
</gene>
<proteinExistence type="predicted"/>
<sequence length="141" mass="16375">MKKLILFLFLFFFSYTCFAQKYYFDYILSIKSQGTTAKPEIFKYQIGVSSANVRNTVRYLHKNVVNIYDDENNKNIVLKVEDSLNADDNAKSLLGNYAFSGVDEHYYSAKNLGNNQYLIQSYNNQRKKGSNFDVTYYLVSA</sequence>
<evidence type="ECO:0000313" key="2">
    <source>
        <dbReference type="Proteomes" id="UP000610746"/>
    </source>
</evidence>
<organism evidence="1 2">
    <name type="scientific">Frigoriflavimonas asaccharolytica</name>
    <dbReference type="NCBI Taxonomy" id="2735899"/>
    <lineage>
        <taxon>Bacteria</taxon>
        <taxon>Pseudomonadati</taxon>
        <taxon>Bacteroidota</taxon>
        <taxon>Flavobacteriia</taxon>
        <taxon>Flavobacteriales</taxon>
        <taxon>Weeksellaceae</taxon>
        <taxon>Frigoriflavimonas</taxon>
    </lineage>
</organism>